<feature type="coiled-coil region" evidence="1">
    <location>
        <begin position="37"/>
        <end position="99"/>
    </location>
</feature>
<evidence type="ECO:0000313" key="2">
    <source>
        <dbReference type="EMBL" id="MBO0946986.1"/>
    </source>
</evidence>
<keyword evidence="1" id="KW-0175">Coiled coil</keyword>
<name>A0ABS3JAG2_9BACT</name>
<sequence length="149" mass="16906">MADRDPQISFRVKPEVMAMLTELAKGQSMYAFMPGFVDAALKDEQEAQQTVENLRHELSNQAAQVDKWKAEYEGLKVGLSEARNELVALKTEREKLLAKFEKQTTDTAATRLENIELTTQLGAANTRLKRVIDKAVKNSFVSRKDYEKL</sequence>
<keyword evidence="3" id="KW-1185">Reference proteome</keyword>
<dbReference type="EMBL" id="JAFMYW010000001">
    <property type="protein sequence ID" value="MBO0946986.1"/>
    <property type="molecule type" value="Genomic_DNA"/>
</dbReference>
<protein>
    <submittedName>
        <fullName evidence="2">Uncharacterized protein</fullName>
    </submittedName>
</protein>
<evidence type="ECO:0000256" key="1">
    <source>
        <dbReference type="SAM" id="Coils"/>
    </source>
</evidence>
<dbReference type="Proteomes" id="UP000664628">
    <property type="component" value="Unassembled WGS sequence"/>
</dbReference>
<dbReference type="RefSeq" id="WP_207326913.1">
    <property type="nucleotide sequence ID" value="NZ_JAFMYW010000001.1"/>
</dbReference>
<accession>A0ABS3JAG2</accession>
<reference evidence="2 3" key="1">
    <citation type="submission" date="2021-03" db="EMBL/GenBank/DDBJ databases">
        <title>Fibrella sp. HMF5405 genome sequencing and assembly.</title>
        <authorList>
            <person name="Kang H."/>
            <person name="Kim H."/>
            <person name="Bae S."/>
            <person name="Joh K."/>
        </authorList>
    </citation>
    <scope>NUCLEOTIDE SEQUENCE [LARGE SCALE GENOMIC DNA]</scope>
    <source>
        <strain evidence="2 3">HMF5405</strain>
    </source>
</reference>
<organism evidence="2 3">
    <name type="scientific">Fibrella forsythiae</name>
    <dbReference type="NCBI Taxonomy" id="2817061"/>
    <lineage>
        <taxon>Bacteria</taxon>
        <taxon>Pseudomonadati</taxon>
        <taxon>Bacteroidota</taxon>
        <taxon>Cytophagia</taxon>
        <taxon>Cytophagales</taxon>
        <taxon>Spirosomataceae</taxon>
        <taxon>Fibrella</taxon>
    </lineage>
</organism>
<evidence type="ECO:0000313" key="3">
    <source>
        <dbReference type="Proteomes" id="UP000664628"/>
    </source>
</evidence>
<comment type="caution">
    <text evidence="2">The sequence shown here is derived from an EMBL/GenBank/DDBJ whole genome shotgun (WGS) entry which is preliminary data.</text>
</comment>
<proteinExistence type="predicted"/>
<gene>
    <name evidence="2" type="ORF">J2I46_00215</name>
</gene>